<comment type="caution">
    <text evidence="1">The sequence shown here is derived from an EMBL/GenBank/DDBJ whole genome shotgun (WGS) entry which is preliminary data.</text>
</comment>
<dbReference type="InterPro" id="IPR010319">
    <property type="entry name" value="Transglutaminase-like_Cys_pept"/>
</dbReference>
<dbReference type="EMBL" id="SZPX01000006">
    <property type="protein sequence ID" value="TKI68891.1"/>
    <property type="molecule type" value="Genomic_DNA"/>
</dbReference>
<evidence type="ECO:0000313" key="1">
    <source>
        <dbReference type="EMBL" id="TKI68891.1"/>
    </source>
</evidence>
<dbReference type="PANTHER" id="PTHR39327:SF1">
    <property type="entry name" value="BLR5470 PROTEIN"/>
    <property type="match status" value="1"/>
</dbReference>
<dbReference type="PANTHER" id="PTHR39327">
    <property type="match status" value="1"/>
</dbReference>
<dbReference type="AlphaFoldDB" id="A0A4U2Z7L8"/>
<evidence type="ECO:0008006" key="3">
    <source>
        <dbReference type="Google" id="ProtNLM"/>
    </source>
</evidence>
<organism evidence="1 2">
    <name type="scientific">Sulfurimonas crateris</name>
    <dbReference type="NCBI Taxonomy" id="2574727"/>
    <lineage>
        <taxon>Bacteria</taxon>
        <taxon>Pseudomonadati</taxon>
        <taxon>Campylobacterota</taxon>
        <taxon>Epsilonproteobacteria</taxon>
        <taxon>Campylobacterales</taxon>
        <taxon>Sulfurimonadaceae</taxon>
        <taxon>Sulfurimonas</taxon>
    </lineage>
</organism>
<proteinExistence type="predicted"/>
<accession>A0A4U2Z7L8</accession>
<sequence>MKTLLILLSYCIIYASSYPEFKQDELKQIEKSSGVIAKNRIVDYYETLNSLKPFPKKEQIQRINFYLNQMPSRPDIATYQQNDYWGTPKEFLVCGYGDCEDYAIIKYFTLLKLGFDKNRLFITTSREKYTGQLHMVLSYFESKNKPPLILDNLSYKILDLSKRVDLEPEIFINEEGSYKLDEHNNLTKIGEVPHKFIELLQRVKKES</sequence>
<name>A0A4U2Z7L8_9BACT</name>
<gene>
    <name evidence="1" type="ORF">FCU45_07975</name>
</gene>
<dbReference type="OrthoDB" id="5401788at2"/>
<evidence type="ECO:0000313" key="2">
    <source>
        <dbReference type="Proteomes" id="UP000309561"/>
    </source>
</evidence>
<keyword evidence="2" id="KW-1185">Reference proteome</keyword>
<protein>
    <recommendedName>
        <fullName evidence="3">Transglutaminase</fullName>
    </recommendedName>
</protein>
<dbReference type="Pfam" id="PF06035">
    <property type="entry name" value="Peptidase_C93"/>
    <property type="match status" value="1"/>
</dbReference>
<dbReference type="Proteomes" id="UP000309561">
    <property type="component" value="Unassembled WGS sequence"/>
</dbReference>
<reference evidence="1 2" key="1">
    <citation type="submission" date="2019-04" db="EMBL/GenBank/DDBJ databases">
        <title>Sulfurimonas crateris sp. nov. a facultative anaerobic sulfur-oxidizing chemolithautotrophic bacterium isolated from a terrestrial mud vulcano.</title>
        <authorList>
            <person name="Ratnikova N.M."/>
            <person name="Slobodkin A.I."/>
            <person name="Merkel A.Y."/>
            <person name="Novikov A."/>
            <person name="Bonch-Osmolovskaya E.A."/>
            <person name="Slobodkina G.B."/>
        </authorList>
    </citation>
    <scope>NUCLEOTIDE SEQUENCE [LARGE SCALE GENOMIC DNA]</scope>
    <source>
        <strain evidence="1 2">SN118</strain>
    </source>
</reference>
<dbReference type="Gene3D" id="3.10.620.30">
    <property type="match status" value="1"/>
</dbReference>